<dbReference type="InterPro" id="IPR036249">
    <property type="entry name" value="Thioredoxin-like_sf"/>
</dbReference>
<evidence type="ECO:0000313" key="8">
    <source>
        <dbReference type="EMBL" id="VAV99871.1"/>
    </source>
</evidence>
<comment type="subcellular location">
    <subcellularLocation>
        <location evidence="1">Cell envelope</location>
    </subcellularLocation>
</comment>
<feature type="domain" description="Thioredoxin" evidence="7">
    <location>
        <begin position="56"/>
        <end position="210"/>
    </location>
</feature>
<evidence type="ECO:0000256" key="2">
    <source>
        <dbReference type="ARBA" id="ARBA00007758"/>
    </source>
</evidence>
<dbReference type="AlphaFoldDB" id="A0A3B0SAT8"/>
<dbReference type="GO" id="GO:0030288">
    <property type="term" value="C:outer membrane-bounded periplasmic space"/>
    <property type="evidence" value="ECO:0007669"/>
    <property type="project" value="InterPro"/>
</dbReference>
<keyword evidence="5" id="KW-0676">Redox-active center</keyword>
<organism evidence="8">
    <name type="scientific">hydrothermal vent metagenome</name>
    <dbReference type="NCBI Taxonomy" id="652676"/>
    <lineage>
        <taxon>unclassified sequences</taxon>
        <taxon>metagenomes</taxon>
        <taxon>ecological metagenomes</taxon>
    </lineage>
</organism>
<dbReference type="InterPro" id="IPR013740">
    <property type="entry name" value="Redoxin"/>
</dbReference>
<accession>A0A3B0SAT8</accession>
<dbReference type="NCBIfam" id="TIGR00385">
    <property type="entry name" value="dsbE"/>
    <property type="match status" value="1"/>
</dbReference>
<dbReference type="SUPFAM" id="SSF52833">
    <property type="entry name" value="Thioredoxin-like"/>
    <property type="match status" value="1"/>
</dbReference>
<reference evidence="8" key="1">
    <citation type="submission" date="2018-06" db="EMBL/GenBank/DDBJ databases">
        <authorList>
            <person name="Zhirakovskaya E."/>
        </authorList>
    </citation>
    <scope>NUCLEOTIDE SEQUENCE</scope>
</reference>
<keyword evidence="6" id="KW-0812">Transmembrane</keyword>
<dbReference type="GO" id="GO:0015036">
    <property type="term" value="F:disulfide oxidoreductase activity"/>
    <property type="evidence" value="ECO:0007669"/>
    <property type="project" value="InterPro"/>
</dbReference>
<keyword evidence="4" id="KW-1015">Disulfide bond</keyword>
<dbReference type="EMBL" id="UOEF01000294">
    <property type="protein sequence ID" value="VAV99871.1"/>
    <property type="molecule type" value="Genomic_DNA"/>
</dbReference>
<dbReference type="InterPro" id="IPR013766">
    <property type="entry name" value="Thioredoxin_domain"/>
</dbReference>
<feature type="transmembrane region" description="Helical" evidence="6">
    <location>
        <begin position="25"/>
        <end position="45"/>
    </location>
</feature>
<dbReference type="PANTHER" id="PTHR42852">
    <property type="entry name" value="THIOL:DISULFIDE INTERCHANGE PROTEIN DSBE"/>
    <property type="match status" value="1"/>
</dbReference>
<evidence type="ECO:0000259" key="7">
    <source>
        <dbReference type="PROSITE" id="PS51352"/>
    </source>
</evidence>
<evidence type="ECO:0000256" key="3">
    <source>
        <dbReference type="ARBA" id="ARBA00022748"/>
    </source>
</evidence>
<dbReference type="InterPro" id="IPR050553">
    <property type="entry name" value="Thioredoxin_ResA/DsbE_sf"/>
</dbReference>
<dbReference type="InterPro" id="IPR017937">
    <property type="entry name" value="Thioredoxin_CS"/>
</dbReference>
<dbReference type="GO" id="GO:0017004">
    <property type="term" value="P:cytochrome complex assembly"/>
    <property type="evidence" value="ECO:0007669"/>
    <property type="project" value="UniProtKB-KW"/>
</dbReference>
<dbReference type="Gene3D" id="3.40.30.10">
    <property type="entry name" value="Glutaredoxin"/>
    <property type="match status" value="1"/>
</dbReference>
<keyword evidence="3" id="KW-0201">Cytochrome c-type biogenesis</keyword>
<dbReference type="Pfam" id="PF08534">
    <property type="entry name" value="Redoxin"/>
    <property type="match status" value="1"/>
</dbReference>
<name>A0A3B0SAT8_9ZZZZ</name>
<protein>
    <submittedName>
        <fullName evidence="8">Cytochrome c-type biogenesis protein CcmG/DsbE, thiol:disulfide oxidoreductase</fullName>
    </submittedName>
</protein>
<evidence type="ECO:0000256" key="1">
    <source>
        <dbReference type="ARBA" id="ARBA00004196"/>
    </source>
</evidence>
<dbReference type="PROSITE" id="PS00194">
    <property type="entry name" value="THIOREDOXIN_1"/>
    <property type="match status" value="1"/>
</dbReference>
<sequence length="213" mass="22767">MTKNTDADPKTDATGDEGRKPSRGLMAYMPILIFGILAVVFFYALRSGDPSKLPSALVGKLVPEFDLPALEGLKREDGTVSPGFDAASLANGEVTVVNIWASWCGPCRVEHPFLMELATKTDIEPKFRLVGINYKDQTENARRFLGTLGNPYDAVGVDALGRTSINWGVYGIPETFVIDGKGIVRWKNVGPMGAAIVAEKLMPAIAAAAKGGP</sequence>
<evidence type="ECO:0000256" key="6">
    <source>
        <dbReference type="SAM" id="Phobius"/>
    </source>
</evidence>
<comment type="similarity">
    <text evidence="2">Belongs to the thioredoxin family. DsbE subfamily.</text>
</comment>
<evidence type="ECO:0000256" key="5">
    <source>
        <dbReference type="ARBA" id="ARBA00023284"/>
    </source>
</evidence>
<dbReference type="CDD" id="cd03010">
    <property type="entry name" value="TlpA_like_DsbE"/>
    <property type="match status" value="1"/>
</dbReference>
<gene>
    <name evidence="8" type="ORF">MNBD_ALPHA04-571</name>
</gene>
<keyword evidence="6" id="KW-1133">Transmembrane helix</keyword>
<dbReference type="InterPro" id="IPR004799">
    <property type="entry name" value="Periplasmic_diS_OxRdtase_DsbE"/>
</dbReference>
<dbReference type="PANTHER" id="PTHR42852:SF6">
    <property type="entry name" value="THIOL:DISULFIDE INTERCHANGE PROTEIN DSBE"/>
    <property type="match status" value="1"/>
</dbReference>
<evidence type="ECO:0000256" key="4">
    <source>
        <dbReference type="ARBA" id="ARBA00023157"/>
    </source>
</evidence>
<proteinExistence type="inferred from homology"/>
<keyword evidence="6" id="KW-0472">Membrane</keyword>
<dbReference type="PROSITE" id="PS51352">
    <property type="entry name" value="THIOREDOXIN_2"/>
    <property type="match status" value="1"/>
</dbReference>